<dbReference type="EMBL" id="PCRK01000088">
    <property type="protein sequence ID" value="PIP19301.1"/>
    <property type="molecule type" value="Genomic_DNA"/>
</dbReference>
<dbReference type="NCBIfam" id="TIGR01444">
    <property type="entry name" value="fkbM_fam"/>
    <property type="match status" value="1"/>
</dbReference>
<organism evidence="2 3">
    <name type="scientific">Candidatus Sherwoodlollariibacterium unditelluris</name>
    <dbReference type="NCBI Taxonomy" id="1974757"/>
    <lineage>
        <taxon>Bacteria</taxon>
        <taxon>Pseudomonadati</taxon>
        <taxon>Candidatus Omnitrophota</taxon>
        <taxon>Candidatus Sherwoodlollariibacterium</taxon>
    </lineage>
</organism>
<dbReference type="SUPFAM" id="SSF53335">
    <property type="entry name" value="S-adenosyl-L-methionine-dependent methyltransferases"/>
    <property type="match status" value="1"/>
</dbReference>
<dbReference type="AlphaFoldDB" id="A0A2G9YLB4"/>
<reference evidence="2 3" key="1">
    <citation type="submission" date="2017-09" db="EMBL/GenBank/DDBJ databases">
        <title>Depth-based differentiation of microbial function through sediment-hosted aquifers and enrichment of novel symbionts in the deep terrestrial subsurface.</title>
        <authorList>
            <person name="Probst A.J."/>
            <person name="Ladd B."/>
            <person name="Jarett J.K."/>
            <person name="Geller-Mcgrath D.E."/>
            <person name="Sieber C.M."/>
            <person name="Emerson J.B."/>
            <person name="Anantharaman K."/>
            <person name="Thomas B.C."/>
            <person name="Malmstrom R."/>
            <person name="Stieglmeier M."/>
            <person name="Klingl A."/>
            <person name="Woyke T."/>
            <person name="Ryan C.M."/>
            <person name="Banfield J.F."/>
        </authorList>
    </citation>
    <scope>NUCLEOTIDE SEQUENCE [LARGE SCALE GENOMIC DNA]</scope>
    <source>
        <strain evidence="2">CG23_combo_of_CG06-09_8_20_14_all_41_10</strain>
    </source>
</reference>
<name>A0A2G9YLB4_9BACT</name>
<sequence>MQKFLIQFITMVGKKAIRAIGALKSILISLIGKQKFDIIVKHISHIPLCKPLFYLAYYLLSEGMIVQPKENFIWLVRLFGGSKWFTPHLNDAIDHINVIWREGIYDRYKPRKGHVVIDAGAHIGIYTVKASKKVGRKGIILAIEPHPVNFECLKKNLKLNNCTNVIAVNAALASTYGETTLSVDDHSVGHSTTLKRSNRSLSVHTITLDQLIEDVKLTNIDLIKADVEGAMLDFLKGAEKTLALSRPKIVAEVGHYSTEKEEVIRFLADYDFIISTEGDILYAETKRNSF</sequence>
<accession>A0A2G9YLB4</accession>
<dbReference type="InterPro" id="IPR006342">
    <property type="entry name" value="FkbM_mtfrase"/>
</dbReference>
<gene>
    <name evidence="2" type="ORF">COX41_03600</name>
</gene>
<dbReference type="Proteomes" id="UP000231292">
    <property type="component" value="Unassembled WGS sequence"/>
</dbReference>
<comment type="caution">
    <text evidence="2">The sequence shown here is derived from an EMBL/GenBank/DDBJ whole genome shotgun (WGS) entry which is preliminary data.</text>
</comment>
<dbReference type="Gene3D" id="3.40.50.150">
    <property type="entry name" value="Vaccinia Virus protein VP39"/>
    <property type="match status" value="1"/>
</dbReference>
<dbReference type="PANTHER" id="PTHR34203">
    <property type="entry name" value="METHYLTRANSFERASE, FKBM FAMILY PROTEIN"/>
    <property type="match status" value="1"/>
</dbReference>
<evidence type="ECO:0000313" key="3">
    <source>
        <dbReference type="Proteomes" id="UP000231292"/>
    </source>
</evidence>
<evidence type="ECO:0000313" key="2">
    <source>
        <dbReference type="EMBL" id="PIP19301.1"/>
    </source>
</evidence>
<dbReference type="Pfam" id="PF05050">
    <property type="entry name" value="Methyltransf_21"/>
    <property type="match status" value="1"/>
</dbReference>
<dbReference type="PANTHER" id="PTHR34203:SF15">
    <property type="entry name" value="SLL1173 PROTEIN"/>
    <property type="match status" value="1"/>
</dbReference>
<evidence type="ECO:0000259" key="1">
    <source>
        <dbReference type="Pfam" id="PF05050"/>
    </source>
</evidence>
<dbReference type="InterPro" id="IPR029063">
    <property type="entry name" value="SAM-dependent_MTases_sf"/>
</dbReference>
<protein>
    <recommendedName>
        <fullName evidence="1">Methyltransferase FkbM domain-containing protein</fullName>
    </recommendedName>
</protein>
<proteinExistence type="predicted"/>
<feature type="domain" description="Methyltransferase FkbM" evidence="1">
    <location>
        <begin position="118"/>
        <end position="273"/>
    </location>
</feature>
<dbReference type="InterPro" id="IPR052514">
    <property type="entry name" value="SAM-dependent_MTase"/>
</dbReference>